<evidence type="ECO:0000256" key="1">
    <source>
        <dbReference type="ARBA" id="ARBA00006987"/>
    </source>
</evidence>
<protein>
    <submittedName>
        <fullName evidence="2">Tripartite tricarboxylate transporter substrate binding protein</fullName>
    </submittedName>
</protein>
<dbReference type="Gene3D" id="3.40.190.10">
    <property type="entry name" value="Periplasmic binding protein-like II"/>
    <property type="match status" value="1"/>
</dbReference>
<dbReference type="Proteomes" id="UP000787635">
    <property type="component" value="Unassembled WGS sequence"/>
</dbReference>
<dbReference type="InterPro" id="IPR042100">
    <property type="entry name" value="Bug_dom1"/>
</dbReference>
<proteinExistence type="inferred from homology"/>
<comment type="similarity">
    <text evidence="1">Belongs to the UPF0065 (bug) family.</text>
</comment>
<sequence length="335" mass="34942">MLSRRNILRTGLAAMPLTLGALPRPGYAEAGEAWPSRPIRIVVAWAPGGAVDTIARRLAPRLSERLGRPVVVENKSGATGTIGAADVARATPDGHTLLAMDNTYAMLPYLFERLPFDHANAFRPVTVSAFSPVMIAVHRDAPWRDLAALIADAKREPERITYGTGGIGSAPHFATAAFAQAAGIRMLHVPFRGAGEAVTNVLSRQVDLVMVSLGSALGHVQGGLLRVLAMSGAERTPVLPQVPTFKEAGLPNLGPNGTGVVNWSGIAAPAGTPDAVVTRLHAVVAEALGAQDMRDFLASLASSPGGMPPAAFATLLAEESALWRDVAVTSGIARQ</sequence>
<dbReference type="PANTHER" id="PTHR42928">
    <property type="entry name" value="TRICARBOXYLATE-BINDING PROTEIN"/>
    <property type="match status" value="1"/>
</dbReference>
<dbReference type="InterPro" id="IPR005064">
    <property type="entry name" value="BUG"/>
</dbReference>
<name>A0ABX1E5P9_9PROT</name>
<dbReference type="SUPFAM" id="SSF53850">
    <property type="entry name" value="Periplasmic binding protein-like II"/>
    <property type="match status" value="1"/>
</dbReference>
<dbReference type="Gene3D" id="3.40.190.150">
    <property type="entry name" value="Bordetella uptake gene, domain 1"/>
    <property type="match status" value="1"/>
</dbReference>
<accession>A0ABX1E5P9</accession>
<dbReference type="PANTHER" id="PTHR42928:SF5">
    <property type="entry name" value="BLR1237 PROTEIN"/>
    <property type="match status" value="1"/>
</dbReference>
<evidence type="ECO:0000313" key="3">
    <source>
        <dbReference type="Proteomes" id="UP000787635"/>
    </source>
</evidence>
<dbReference type="EMBL" id="JAAVNE010000012">
    <property type="protein sequence ID" value="NKC31077.1"/>
    <property type="molecule type" value="Genomic_DNA"/>
</dbReference>
<dbReference type="Pfam" id="PF03401">
    <property type="entry name" value="TctC"/>
    <property type="match status" value="1"/>
</dbReference>
<dbReference type="CDD" id="cd07012">
    <property type="entry name" value="PBP2_Bug_TTT"/>
    <property type="match status" value="1"/>
</dbReference>
<comment type="caution">
    <text evidence="2">The sequence shown here is derived from an EMBL/GenBank/DDBJ whole genome shotgun (WGS) entry which is preliminary data.</text>
</comment>
<keyword evidence="3" id="KW-1185">Reference proteome</keyword>
<gene>
    <name evidence="2" type="ORF">HEQ75_09410</name>
</gene>
<dbReference type="PIRSF" id="PIRSF017082">
    <property type="entry name" value="YflP"/>
    <property type="match status" value="1"/>
</dbReference>
<reference evidence="2 3" key="1">
    <citation type="submission" date="2020-03" db="EMBL/GenBank/DDBJ databases">
        <title>Roseomonas selenitidurans sp. nov. isolated from urban soil.</title>
        <authorList>
            <person name="Liu H."/>
        </authorList>
    </citation>
    <scope>NUCLEOTIDE SEQUENCE [LARGE SCALE GENOMIC DNA]</scope>
    <source>
        <strain evidence="2 3">BU-1</strain>
    </source>
</reference>
<dbReference type="RefSeq" id="WP_168029636.1">
    <property type="nucleotide sequence ID" value="NZ_JAAVNE010000012.1"/>
</dbReference>
<organism evidence="2 3">
    <name type="scientific">Falsiroseomonas selenitidurans</name>
    <dbReference type="NCBI Taxonomy" id="2716335"/>
    <lineage>
        <taxon>Bacteria</taxon>
        <taxon>Pseudomonadati</taxon>
        <taxon>Pseudomonadota</taxon>
        <taxon>Alphaproteobacteria</taxon>
        <taxon>Acetobacterales</taxon>
        <taxon>Roseomonadaceae</taxon>
        <taxon>Falsiroseomonas</taxon>
    </lineage>
</organism>
<evidence type="ECO:0000313" key="2">
    <source>
        <dbReference type="EMBL" id="NKC31077.1"/>
    </source>
</evidence>